<proteinExistence type="inferred from homology"/>
<protein>
    <recommendedName>
        <fullName evidence="3">SMP-30/Gluconolactonase/LRE-like region domain-containing protein</fullName>
    </recommendedName>
</protein>
<dbReference type="SUPFAM" id="SSF63829">
    <property type="entry name" value="Calcium-dependent phosphotriesterase"/>
    <property type="match status" value="1"/>
</dbReference>
<dbReference type="Proteomes" id="UP001498238">
    <property type="component" value="Unassembled WGS sequence"/>
</dbReference>
<dbReference type="PANTHER" id="PTHR10907">
    <property type="entry name" value="REGUCALCIN"/>
    <property type="match status" value="1"/>
</dbReference>
<feature type="compositionally biased region" description="Basic and acidic residues" evidence="2">
    <location>
        <begin position="1"/>
        <end position="11"/>
    </location>
</feature>
<feature type="region of interest" description="Disordered" evidence="2">
    <location>
        <begin position="1"/>
        <end position="29"/>
    </location>
</feature>
<name>A0ABN0SJB3_9MICO</name>
<organism evidence="4 5">
    <name type="scientific">Brevibacterium metallidurans</name>
    <dbReference type="NCBI Taxonomy" id="1482676"/>
    <lineage>
        <taxon>Bacteria</taxon>
        <taxon>Bacillati</taxon>
        <taxon>Actinomycetota</taxon>
        <taxon>Actinomycetes</taxon>
        <taxon>Micrococcales</taxon>
        <taxon>Brevibacteriaceae</taxon>
        <taxon>Brevibacterium</taxon>
    </lineage>
</organism>
<sequence>MPASTHADKHPYRQASMSAEHVAEADGNRTRQTEMLGLTGFEDRGAHQDARRLRIELYRVGRTRSFTACAEAGRTADSNDPRSEPSSAQGALTEVSGGNSVVTTAVTARRDRTWLPLPEAGPMRAELFVPPLAFHAEGPVWWPDDGSPVAHTLRYVDMLAGRILTVDPDAFTVGPDAFAAGSRDASTEAAPTPVTPDMVAALDVPGPVAACLRPRRGGGIAVLTEHGLSVSDDPAGGEWTPLVELLTDPDIRLNEGGCDPAGRFLAGTMRYDQRENGATLFQISGDGAVSTVFDDVTISNGIAWSRSGDRAYYNDTPTRSTWVLDWSEDAGLSQPRRLFTLDPDDPAGGPDGLCLDAEDNVWTAIYGGSRVECRDVAGTLLEVVDLPVTNVTACTFGGPDLRTLFITTSQEDLTPGAQPEAGAVFAAEPGVTGVPVTPFAG</sequence>
<evidence type="ECO:0000256" key="1">
    <source>
        <dbReference type="ARBA" id="ARBA00008853"/>
    </source>
</evidence>
<dbReference type="InterPro" id="IPR011042">
    <property type="entry name" value="6-blade_b-propeller_TolB-like"/>
</dbReference>
<dbReference type="Pfam" id="PF08450">
    <property type="entry name" value="SGL"/>
    <property type="match status" value="1"/>
</dbReference>
<gene>
    <name evidence="4" type="ORF">NCCP602_04600</name>
</gene>
<evidence type="ECO:0000259" key="3">
    <source>
        <dbReference type="Pfam" id="PF08450"/>
    </source>
</evidence>
<feature type="domain" description="SMP-30/Gluconolactonase/LRE-like region" evidence="3">
    <location>
        <begin position="136"/>
        <end position="409"/>
    </location>
</feature>
<accession>A0ABN0SJB3</accession>
<comment type="similarity">
    <text evidence="1">Belongs to the SMP-30/CGR1 family.</text>
</comment>
<reference evidence="4 5" key="1">
    <citation type="submission" date="2024-01" db="EMBL/GenBank/DDBJ databases">
        <title>Characterization of antibiotic resistant novel bacterial strains and their environmental applications.</title>
        <authorList>
            <person name="Manzoor S."/>
            <person name="Abbas S."/>
            <person name="Arshad M."/>
            <person name="Ahmed I."/>
        </authorList>
    </citation>
    <scope>NUCLEOTIDE SEQUENCE [LARGE SCALE GENOMIC DNA]</scope>
    <source>
        <strain evidence="4 5">NCCP-602</strain>
    </source>
</reference>
<dbReference type="Gene3D" id="2.120.10.30">
    <property type="entry name" value="TolB, C-terminal domain"/>
    <property type="match status" value="1"/>
</dbReference>
<dbReference type="PANTHER" id="PTHR10907:SF47">
    <property type="entry name" value="REGUCALCIN"/>
    <property type="match status" value="1"/>
</dbReference>
<evidence type="ECO:0000313" key="4">
    <source>
        <dbReference type="EMBL" id="GAA0034499.1"/>
    </source>
</evidence>
<comment type="caution">
    <text evidence="4">The sequence shown here is derived from an EMBL/GenBank/DDBJ whole genome shotgun (WGS) entry which is preliminary data.</text>
</comment>
<dbReference type="InterPro" id="IPR005511">
    <property type="entry name" value="SMP-30"/>
</dbReference>
<evidence type="ECO:0000256" key="2">
    <source>
        <dbReference type="SAM" id="MobiDB-lite"/>
    </source>
</evidence>
<evidence type="ECO:0000313" key="5">
    <source>
        <dbReference type="Proteomes" id="UP001498238"/>
    </source>
</evidence>
<dbReference type="EMBL" id="BAAAAF010000001">
    <property type="protein sequence ID" value="GAA0034499.1"/>
    <property type="molecule type" value="Genomic_DNA"/>
</dbReference>
<feature type="region of interest" description="Disordered" evidence="2">
    <location>
        <begin position="72"/>
        <end position="96"/>
    </location>
</feature>
<keyword evidence="5" id="KW-1185">Reference proteome</keyword>
<feature type="compositionally biased region" description="Polar residues" evidence="2">
    <location>
        <begin position="84"/>
        <end position="96"/>
    </location>
</feature>
<dbReference type="PRINTS" id="PR01790">
    <property type="entry name" value="SMP30FAMILY"/>
</dbReference>
<dbReference type="InterPro" id="IPR013658">
    <property type="entry name" value="SGL"/>
</dbReference>